<gene>
    <name evidence="1" type="ORF">SAMN04488556_3353</name>
</gene>
<dbReference type="EMBL" id="FOZS01000003">
    <property type="protein sequence ID" value="SFS91777.1"/>
    <property type="molecule type" value="Genomic_DNA"/>
</dbReference>
<reference evidence="2" key="1">
    <citation type="submission" date="2016-10" db="EMBL/GenBank/DDBJ databases">
        <authorList>
            <person name="Varghese N."/>
            <person name="Submissions S."/>
        </authorList>
    </citation>
    <scope>NUCLEOTIDE SEQUENCE [LARGE SCALE GENOMIC DNA]</scope>
    <source>
        <strain evidence="2">DSM 22427</strain>
    </source>
</reference>
<proteinExistence type="predicted"/>
<dbReference type="RefSeq" id="WP_139231201.1">
    <property type="nucleotide sequence ID" value="NZ_FOZS01000003.1"/>
</dbReference>
<keyword evidence="2" id="KW-1185">Reference proteome</keyword>
<evidence type="ECO:0000313" key="1">
    <source>
        <dbReference type="EMBL" id="SFS91777.1"/>
    </source>
</evidence>
<name>A0A1I6TS04_9EURY</name>
<sequence>MSEISRFTGRFEYIVAEAGINETRRRSLYTSDVQRFRKSLTGTYLDMLSDKFDNQLNSSGEPLDYGSF</sequence>
<evidence type="ECO:0000313" key="2">
    <source>
        <dbReference type="Proteomes" id="UP000199199"/>
    </source>
</evidence>
<accession>A0A1I6TS04</accession>
<organism evidence="1 2">
    <name type="scientific">Halostagnicola kamekurae</name>
    <dbReference type="NCBI Taxonomy" id="619731"/>
    <lineage>
        <taxon>Archaea</taxon>
        <taxon>Methanobacteriati</taxon>
        <taxon>Methanobacteriota</taxon>
        <taxon>Stenosarchaea group</taxon>
        <taxon>Halobacteria</taxon>
        <taxon>Halobacteriales</taxon>
        <taxon>Natrialbaceae</taxon>
        <taxon>Halostagnicola</taxon>
    </lineage>
</organism>
<dbReference type="Proteomes" id="UP000199199">
    <property type="component" value="Unassembled WGS sequence"/>
</dbReference>
<protein>
    <submittedName>
        <fullName evidence="1">Uncharacterized protein</fullName>
    </submittedName>
</protein>
<dbReference type="AlphaFoldDB" id="A0A1I6TS04"/>